<reference evidence="5" key="1">
    <citation type="submission" date="2014-04" db="EMBL/GenBank/DDBJ databases">
        <title>Evolutionary Origins and Diversification of the Mycorrhizal Mutualists.</title>
        <authorList>
            <consortium name="DOE Joint Genome Institute"/>
            <consortium name="Mycorrhizal Genomics Consortium"/>
            <person name="Kohler A."/>
            <person name="Kuo A."/>
            <person name="Nagy L.G."/>
            <person name="Floudas D."/>
            <person name="Copeland A."/>
            <person name="Barry K.W."/>
            <person name="Cichocki N."/>
            <person name="Veneault-Fourrey C."/>
            <person name="LaButti K."/>
            <person name="Lindquist E.A."/>
            <person name="Lipzen A."/>
            <person name="Lundell T."/>
            <person name="Morin E."/>
            <person name="Murat C."/>
            <person name="Riley R."/>
            <person name="Ohm R."/>
            <person name="Sun H."/>
            <person name="Tunlid A."/>
            <person name="Henrissat B."/>
            <person name="Grigoriev I.V."/>
            <person name="Hibbett D.S."/>
            <person name="Martin F."/>
        </authorList>
    </citation>
    <scope>NUCLEOTIDE SEQUENCE [LARGE SCALE GENOMIC DNA]</scope>
    <source>
        <strain evidence="5">FD-334 SS-4</strain>
    </source>
</reference>
<protein>
    <recommendedName>
        <fullName evidence="3">DDE Tnp4 domain-containing protein</fullName>
    </recommendedName>
</protein>
<feature type="domain" description="DDE Tnp4" evidence="3">
    <location>
        <begin position="62"/>
        <end position="121"/>
    </location>
</feature>
<keyword evidence="2" id="KW-0479">Metal-binding</keyword>
<dbReference type="InterPro" id="IPR027806">
    <property type="entry name" value="HARBI1_dom"/>
</dbReference>
<keyword evidence="5" id="KW-1185">Reference proteome</keyword>
<dbReference type="OMA" id="IENAMFN"/>
<dbReference type="OrthoDB" id="3021712at2759"/>
<dbReference type="PANTHER" id="PTHR48471:SF1">
    <property type="entry name" value="DDE TNP4 DOMAIN-CONTAINING PROTEIN"/>
    <property type="match status" value="1"/>
</dbReference>
<dbReference type="Pfam" id="PF13359">
    <property type="entry name" value="DDE_Tnp_4"/>
    <property type="match status" value="1"/>
</dbReference>
<evidence type="ECO:0000256" key="2">
    <source>
        <dbReference type="ARBA" id="ARBA00022723"/>
    </source>
</evidence>
<sequence length="127" mass="13936">MGINVKTFQDILDSGFTALWSLDAAGRLGLLLHYLNSTMLNIKYNKLVTIQNPLLTGAFGVMDSLNLAVQELADQETENATYNGWLHDHFVSSVIAFNSTGLIIACKLNAPGSWHDAQVAQPIFEKL</sequence>
<comment type="cofactor">
    <cofactor evidence="1">
        <name>a divalent metal cation</name>
        <dbReference type="ChEBI" id="CHEBI:60240"/>
    </cofactor>
</comment>
<dbReference type="AlphaFoldDB" id="A0A0D2P2R0"/>
<evidence type="ECO:0000259" key="3">
    <source>
        <dbReference type="Pfam" id="PF13359"/>
    </source>
</evidence>
<gene>
    <name evidence="4" type="ORF">HYPSUDRAFT_72352</name>
</gene>
<evidence type="ECO:0000313" key="4">
    <source>
        <dbReference type="EMBL" id="KJA14855.1"/>
    </source>
</evidence>
<proteinExistence type="predicted"/>
<dbReference type="EMBL" id="KN817663">
    <property type="protein sequence ID" value="KJA14855.1"/>
    <property type="molecule type" value="Genomic_DNA"/>
</dbReference>
<dbReference type="PANTHER" id="PTHR48471">
    <property type="entry name" value="DDE TNP4 DOMAIN-CONTAINING PROTEIN"/>
    <property type="match status" value="1"/>
</dbReference>
<accession>A0A0D2P2R0</accession>
<dbReference type="Proteomes" id="UP000054270">
    <property type="component" value="Unassembled WGS sequence"/>
</dbReference>
<evidence type="ECO:0000313" key="5">
    <source>
        <dbReference type="Proteomes" id="UP000054270"/>
    </source>
</evidence>
<evidence type="ECO:0000256" key="1">
    <source>
        <dbReference type="ARBA" id="ARBA00001968"/>
    </source>
</evidence>
<name>A0A0D2P2R0_HYPSF</name>
<organism evidence="4 5">
    <name type="scientific">Hypholoma sublateritium (strain FD-334 SS-4)</name>
    <dbReference type="NCBI Taxonomy" id="945553"/>
    <lineage>
        <taxon>Eukaryota</taxon>
        <taxon>Fungi</taxon>
        <taxon>Dikarya</taxon>
        <taxon>Basidiomycota</taxon>
        <taxon>Agaricomycotina</taxon>
        <taxon>Agaricomycetes</taxon>
        <taxon>Agaricomycetidae</taxon>
        <taxon>Agaricales</taxon>
        <taxon>Agaricineae</taxon>
        <taxon>Strophariaceae</taxon>
        <taxon>Hypholoma</taxon>
    </lineage>
</organism>
<dbReference type="GO" id="GO:0046872">
    <property type="term" value="F:metal ion binding"/>
    <property type="evidence" value="ECO:0007669"/>
    <property type="project" value="UniProtKB-KW"/>
</dbReference>